<dbReference type="GO" id="GO:0045944">
    <property type="term" value="P:positive regulation of transcription by RNA polymerase II"/>
    <property type="evidence" value="ECO:0007669"/>
    <property type="project" value="TreeGrafter"/>
</dbReference>
<dbReference type="GO" id="GO:0000977">
    <property type="term" value="F:RNA polymerase II transcription regulatory region sequence-specific DNA binding"/>
    <property type="evidence" value="ECO:0007669"/>
    <property type="project" value="TreeGrafter"/>
</dbReference>
<dbReference type="InterPro" id="IPR016181">
    <property type="entry name" value="Acyl_CoA_acyltransferase"/>
</dbReference>
<dbReference type="InterPro" id="IPR056511">
    <property type="entry name" value="IDM1_C"/>
</dbReference>
<evidence type="ECO:0000256" key="5">
    <source>
        <dbReference type="ARBA" id="ARBA00023242"/>
    </source>
</evidence>
<dbReference type="SUPFAM" id="SSF55729">
    <property type="entry name" value="Acyl-CoA N-acyltransferases (Nat)"/>
    <property type="match status" value="1"/>
</dbReference>
<reference evidence="8 9" key="1">
    <citation type="journal article" date="2013" name="BMC Genomics">
        <title>The miniature genome of a carnivorous plant Genlisea aurea contains a low number of genes and short non-coding sequences.</title>
        <authorList>
            <person name="Leushkin E.V."/>
            <person name="Sutormin R.A."/>
            <person name="Nabieva E.R."/>
            <person name="Penin A.A."/>
            <person name="Kondrashov A.S."/>
            <person name="Logacheva M.D."/>
        </authorList>
    </citation>
    <scope>NUCLEOTIDE SEQUENCE [LARGE SCALE GENOMIC DNA]</scope>
</reference>
<keyword evidence="5" id="KW-0539">Nucleus</keyword>
<protein>
    <recommendedName>
        <fullName evidence="7">PHD-type domain-containing protein</fullName>
    </recommendedName>
</protein>
<gene>
    <name evidence="8" type="ORF">M569_03436</name>
</gene>
<dbReference type="Pfam" id="PF23209">
    <property type="entry name" value="IDM1_C"/>
    <property type="match status" value="1"/>
</dbReference>
<organism evidence="8 9">
    <name type="scientific">Genlisea aurea</name>
    <dbReference type="NCBI Taxonomy" id="192259"/>
    <lineage>
        <taxon>Eukaryota</taxon>
        <taxon>Viridiplantae</taxon>
        <taxon>Streptophyta</taxon>
        <taxon>Embryophyta</taxon>
        <taxon>Tracheophyta</taxon>
        <taxon>Spermatophyta</taxon>
        <taxon>Magnoliopsida</taxon>
        <taxon>eudicotyledons</taxon>
        <taxon>Gunneridae</taxon>
        <taxon>Pentapetalae</taxon>
        <taxon>asterids</taxon>
        <taxon>lamiids</taxon>
        <taxon>Lamiales</taxon>
        <taxon>Lentibulariaceae</taxon>
        <taxon>Genlisea</taxon>
    </lineage>
</organism>
<feature type="non-terminal residue" evidence="8">
    <location>
        <position position="1"/>
    </location>
</feature>
<keyword evidence="3 6" id="KW-0863">Zinc-finger</keyword>
<dbReference type="AlphaFoldDB" id="S8D1V3"/>
<dbReference type="GO" id="GO:0008270">
    <property type="term" value="F:zinc ion binding"/>
    <property type="evidence" value="ECO:0007669"/>
    <property type="project" value="UniProtKB-KW"/>
</dbReference>
<dbReference type="GO" id="GO:0003682">
    <property type="term" value="F:chromatin binding"/>
    <property type="evidence" value="ECO:0007669"/>
    <property type="project" value="TreeGrafter"/>
</dbReference>
<dbReference type="PROSITE" id="PS50016">
    <property type="entry name" value="ZF_PHD_2"/>
    <property type="match status" value="2"/>
</dbReference>
<keyword evidence="2" id="KW-0479">Metal-binding</keyword>
<dbReference type="SMART" id="SM00249">
    <property type="entry name" value="PHD"/>
    <property type="match status" value="2"/>
</dbReference>
<dbReference type="GO" id="GO:0005634">
    <property type="term" value="C:nucleus"/>
    <property type="evidence" value="ECO:0007669"/>
    <property type="project" value="UniProtKB-SubCell"/>
</dbReference>
<dbReference type="SMART" id="SM00184">
    <property type="entry name" value="RING"/>
    <property type="match status" value="2"/>
</dbReference>
<dbReference type="InterPro" id="IPR013083">
    <property type="entry name" value="Znf_RING/FYVE/PHD"/>
</dbReference>
<dbReference type="SUPFAM" id="SSF57903">
    <property type="entry name" value="FYVE/PHD zinc finger"/>
    <property type="match status" value="2"/>
</dbReference>
<sequence length="668" mass="74572">LKRVPKRVKDLLKTGLLEGLRVRYVHGLEVRIPPNFELRGIIQGTGILCFCDVCDGRKAVTPNKFELHAHSGNKSPPECIYLENGKSLRNVLNLCKANDSDSGSVVQVILDAIGCSNSTTALCHACKGIIPEADADSDMLLCNACFMVKERDADRVNVSDCVDRPPLTISSASISSTSLHDVLDVEQISSNNPQPKRQGRVTRKDLRMHKFVFSEDILPDGTALSYFMHGKKRLDGVKKGGGILCMCCNEVVSPSQFEGHAGFPSRRKPYMSIYTSNGVSLHQLSLELSKNRRIYSPDENDDLCSICEDGGDLLCCENCPRSFHSECIGMSTIPEGKWYCKYCQGMYEREKFSENDANAIAAGWVPGVDPLAEISQRCIRIIGAFATDVGGCAICREHDFSSPEFTDRTVILCDQCEREYHVGCLRENEMDDLKALPDGEWFCCKQCGSINSAIQKLVLDGEKGLADDLLSHIMTKKKRREEEQRVLENDHPIPTPHSVKWRIISGKDSSEDTRAWLSGAVSIFHDCFDPIADASTGRHDLIPHMVYGRQFKDRDFCGIHCAMLTVDCVVVSAGLFRVFGEDVAELPLVATRSDSQGNGYFQCLYHCIENFLKSQNVKDLVLPAADEAESLWKNRFGFRRIGQEQLGMYKRSYQMMIFEGTAVLHKRI</sequence>
<evidence type="ECO:0000259" key="7">
    <source>
        <dbReference type="PROSITE" id="PS50016"/>
    </source>
</evidence>
<feature type="domain" description="PHD-type" evidence="7">
    <location>
        <begin position="389"/>
        <end position="450"/>
    </location>
</feature>
<dbReference type="InterPro" id="IPR011011">
    <property type="entry name" value="Znf_FYVE_PHD"/>
</dbReference>
<dbReference type="EMBL" id="AUSU01001311">
    <property type="protein sequence ID" value="EPS71321.1"/>
    <property type="molecule type" value="Genomic_DNA"/>
</dbReference>
<proteinExistence type="predicted"/>
<dbReference type="InterPro" id="IPR019787">
    <property type="entry name" value="Znf_PHD-finger"/>
</dbReference>
<dbReference type="PANTHER" id="PTHR47025:SF2">
    <property type="entry name" value="AUTOIMMUNE REGULATOR"/>
    <property type="match status" value="1"/>
</dbReference>
<dbReference type="Pfam" id="PF23011">
    <property type="entry name" value="PHD-1st_NSD"/>
    <property type="match status" value="1"/>
</dbReference>
<dbReference type="InterPro" id="IPR001965">
    <property type="entry name" value="Znf_PHD"/>
</dbReference>
<dbReference type="InterPro" id="IPR019786">
    <property type="entry name" value="Zinc_finger_PHD-type_CS"/>
</dbReference>
<evidence type="ECO:0000313" key="9">
    <source>
        <dbReference type="Proteomes" id="UP000015453"/>
    </source>
</evidence>
<dbReference type="Gene3D" id="3.30.40.10">
    <property type="entry name" value="Zinc/RING finger domain, C3HC4 (zinc finger)"/>
    <property type="match status" value="2"/>
</dbReference>
<feature type="non-terminal residue" evidence="8">
    <location>
        <position position="668"/>
    </location>
</feature>
<dbReference type="InterPro" id="IPR001841">
    <property type="entry name" value="Znf_RING"/>
</dbReference>
<keyword evidence="9" id="KW-1185">Reference proteome</keyword>
<dbReference type="GO" id="GO:0042393">
    <property type="term" value="F:histone binding"/>
    <property type="evidence" value="ECO:0007669"/>
    <property type="project" value="TreeGrafter"/>
</dbReference>
<dbReference type="InterPro" id="IPR032308">
    <property type="entry name" value="TDBD"/>
</dbReference>
<evidence type="ECO:0000313" key="8">
    <source>
        <dbReference type="EMBL" id="EPS71321.1"/>
    </source>
</evidence>
<name>S8D1V3_9LAMI</name>
<dbReference type="Pfam" id="PF16135">
    <property type="entry name" value="TDBD"/>
    <property type="match status" value="2"/>
</dbReference>
<evidence type="ECO:0000256" key="1">
    <source>
        <dbReference type="ARBA" id="ARBA00004123"/>
    </source>
</evidence>
<evidence type="ECO:0000256" key="4">
    <source>
        <dbReference type="ARBA" id="ARBA00022833"/>
    </source>
</evidence>
<accession>S8D1V3</accession>
<dbReference type="InterPro" id="IPR059153">
    <property type="entry name" value="NSD_PHD-1st"/>
</dbReference>
<dbReference type="Proteomes" id="UP000015453">
    <property type="component" value="Unassembled WGS sequence"/>
</dbReference>
<dbReference type="PROSITE" id="PS01359">
    <property type="entry name" value="ZF_PHD_1"/>
    <property type="match status" value="2"/>
</dbReference>
<comment type="subcellular location">
    <subcellularLocation>
        <location evidence="1">Nucleus</location>
    </subcellularLocation>
</comment>
<evidence type="ECO:0000256" key="6">
    <source>
        <dbReference type="PROSITE-ProRule" id="PRU00146"/>
    </source>
</evidence>
<keyword evidence="4" id="KW-0862">Zinc</keyword>
<evidence type="ECO:0000256" key="3">
    <source>
        <dbReference type="ARBA" id="ARBA00022771"/>
    </source>
</evidence>
<dbReference type="Gene3D" id="3.40.630.30">
    <property type="match status" value="1"/>
</dbReference>
<evidence type="ECO:0000256" key="2">
    <source>
        <dbReference type="ARBA" id="ARBA00022723"/>
    </source>
</evidence>
<feature type="domain" description="PHD-type" evidence="7">
    <location>
        <begin position="301"/>
        <end position="346"/>
    </location>
</feature>
<dbReference type="OrthoDB" id="1903104at2759"/>
<dbReference type="PANTHER" id="PTHR47025">
    <property type="entry name" value="AUTOIMMUNE REGULATOR"/>
    <property type="match status" value="1"/>
</dbReference>
<comment type="caution">
    <text evidence="8">The sequence shown here is derived from an EMBL/GenBank/DDBJ whole genome shotgun (WGS) entry which is preliminary data.</text>
</comment>